<dbReference type="EMBL" id="CAJNOQ010031977">
    <property type="protein sequence ID" value="CAF1582915.1"/>
    <property type="molecule type" value="Genomic_DNA"/>
</dbReference>
<dbReference type="EMBL" id="CAJOBA010064712">
    <property type="protein sequence ID" value="CAF4353989.1"/>
    <property type="molecule type" value="Genomic_DNA"/>
</dbReference>
<protein>
    <submittedName>
        <fullName evidence="2">Uncharacterized protein</fullName>
    </submittedName>
</protein>
<evidence type="ECO:0000313" key="3">
    <source>
        <dbReference type="EMBL" id="CAF4353989.1"/>
    </source>
</evidence>
<organism evidence="2 5">
    <name type="scientific">Didymodactylos carnosus</name>
    <dbReference type="NCBI Taxonomy" id="1234261"/>
    <lineage>
        <taxon>Eukaryota</taxon>
        <taxon>Metazoa</taxon>
        <taxon>Spiralia</taxon>
        <taxon>Gnathifera</taxon>
        <taxon>Rotifera</taxon>
        <taxon>Eurotatoria</taxon>
        <taxon>Bdelloidea</taxon>
        <taxon>Philodinida</taxon>
        <taxon>Philodinidae</taxon>
        <taxon>Didymodactylos</taxon>
    </lineage>
</organism>
<dbReference type="Proteomes" id="UP000663829">
    <property type="component" value="Unassembled WGS sequence"/>
</dbReference>
<dbReference type="Proteomes" id="UP000681722">
    <property type="component" value="Unassembled WGS sequence"/>
</dbReference>
<dbReference type="Proteomes" id="UP000677228">
    <property type="component" value="Unassembled WGS sequence"/>
</dbReference>
<sequence length="136" mass="15521">HCFRIEMAMAQTSYPDMNTDLNKNNASSQTTDSYQLPVIISPDNFLEACQSIIDQIQFDDPTYCVGGRMPVVGEQNITLNNVGDISLPLTDEDAQSIIKQSKPLKIIENPLYSELRTLIIKREFDFLQDKLFFNLR</sequence>
<evidence type="ECO:0000313" key="1">
    <source>
        <dbReference type="EMBL" id="CAF1561923.1"/>
    </source>
</evidence>
<comment type="caution">
    <text evidence="2">The sequence shown here is derived from an EMBL/GenBank/DDBJ whole genome shotgun (WGS) entry which is preliminary data.</text>
</comment>
<proteinExistence type="predicted"/>
<name>A0A815ZE82_9BILA</name>
<reference evidence="2" key="1">
    <citation type="submission" date="2021-02" db="EMBL/GenBank/DDBJ databases">
        <authorList>
            <person name="Nowell W R."/>
        </authorList>
    </citation>
    <scope>NUCLEOTIDE SEQUENCE</scope>
</reference>
<evidence type="ECO:0000313" key="4">
    <source>
        <dbReference type="EMBL" id="CAF4451093.1"/>
    </source>
</evidence>
<gene>
    <name evidence="2" type="ORF">GPM918_LOCUS41217</name>
    <name evidence="1" type="ORF">OVA965_LOCUS39853</name>
    <name evidence="4" type="ORF">SRO942_LOCUS42242</name>
    <name evidence="3" type="ORF">TMI583_LOCUS41226</name>
</gene>
<accession>A0A815ZE82</accession>
<keyword evidence="5" id="KW-1185">Reference proteome</keyword>
<evidence type="ECO:0000313" key="2">
    <source>
        <dbReference type="EMBL" id="CAF1582915.1"/>
    </source>
</evidence>
<feature type="non-terminal residue" evidence="2">
    <location>
        <position position="1"/>
    </location>
</feature>
<dbReference type="Proteomes" id="UP000682733">
    <property type="component" value="Unassembled WGS sequence"/>
</dbReference>
<dbReference type="AlphaFoldDB" id="A0A815ZE82"/>
<evidence type="ECO:0000313" key="5">
    <source>
        <dbReference type="Proteomes" id="UP000663829"/>
    </source>
</evidence>
<dbReference type="EMBL" id="CAJNOK010042073">
    <property type="protein sequence ID" value="CAF1561923.1"/>
    <property type="molecule type" value="Genomic_DNA"/>
</dbReference>
<dbReference type="EMBL" id="CAJOBC010097963">
    <property type="protein sequence ID" value="CAF4451093.1"/>
    <property type="molecule type" value="Genomic_DNA"/>
</dbReference>